<dbReference type="PANTHER" id="PTHR42711:SF5">
    <property type="entry name" value="ABC TRANSPORTER ATP-BINDING PROTEIN NATA"/>
    <property type="match status" value="1"/>
</dbReference>
<comment type="similarity">
    <text evidence="1">Belongs to the ABC transporter superfamily.</text>
</comment>
<accession>J1L4N1</accession>
<dbReference type="EMBL" id="CM001555">
    <property type="protein sequence ID" value="EJG08072.1"/>
    <property type="molecule type" value="Genomic_DNA"/>
</dbReference>
<gene>
    <name evidence="6" type="ORF">Metli_2131</name>
</gene>
<dbReference type="HOGENOM" id="CLU_000604_1_2_2"/>
<evidence type="ECO:0000259" key="5">
    <source>
        <dbReference type="PROSITE" id="PS50893"/>
    </source>
</evidence>
<evidence type="ECO:0000313" key="6">
    <source>
        <dbReference type="EMBL" id="EJG08072.1"/>
    </source>
</evidence>
<dbReference type="PROSITE" id="PS00211">
    <property type="entry name" value="ABC_TRANSPORTER_1"/>
    <property type="match status" value="1"/>
</dbReference>
<organism evidence="6 7">
    <name type="scientific">Methanofollis liminatans DSM 4140</name>
    <dbReference type="NCBI Taxonomy" id="28892"/>
    <lineage>
        <taxon>Archaea</taxon>
        <taxon>Methanobacteriati</taxon>
        <taxon>Methanobacteriota</taxon>
        <taxon>Stenosarchaea group</taxon>
        <taxon>Methanomicrobia</taxon>
        <taxon>Methanomicrobiales</taxon>
        <taxon>Methanomicrobiaceae</taxon>
        <taxon>Methanofollis</taxon>
    </lineage>
</organism>
<evidence type="ECO:0000256" key="2">
    <source>
        <dbReference type="ARBA" id="ARBA00022448"/>
    </source>
</evidence>
<dbReference type="AlphaFoldDB" id="J1L4N1"/>
<dbReference type="InterPro" id="IPR003593">
    <property type="entry name" value="AAA+_ATPase"/>
</dbReference>
<dbReference type="STRING" id="28892.Metli_2131"/>
<evidence type="ECO:0000313" key="7">
    <source>
        <dbReference type="Proteomes" id="UP000005095"/>
    </source>
</evidence>
<dbReference type="SUPFAM" id="SSF52540">
    <property type="entry name" value="P-loop containing nucleoside triphosphate hydrolases"/>
    <property type="match status" value="1"/>
</dbReference>
<proteinExistence type="inferred from homology"/>
<dbReference type="GO" id="GO:0016887">
    <property type="term" value="F:ATP hydrolysis activity"/>
    <property type="evidence" value="ECO:0007669"/>
    <property type="project" value="InterPro"/>
</dbReference>
<dbReference type="InterPro" id="IPR003439">
    <property type="entry name" value="ABC_transporter-like_ATP-bd"/>
</dbReference>
<dbReference type="InterPro" id="IPR027417">
    <property type="entry name" value="P-loop_NTPase"/>
</dbReference>
<dbReference type="InterPro" id="IPR017871">
    <property type="entry name" value="ABC_transporter-like_CS"/>
</dbReference>
<sequence>MIYPVGRDADRMIAARDLVKDYGAFRALDGVSFDLGEGEILGVVGHNGAGKTTLLKILAGLSSPTAGSLAIAGVDVVRNPHALKQTLGYLPEESRLYETMRVADYLSFFGEIYGLSGGEIRERSERLLSSLSLDAGEKKIGELSKGMRRKVAIARSLLHDPRFLVYDEPSSGLDPMTGRFIGEYLRELRAEGRTIVLSAHNLYQIEEICDRVMILRRGRIEAFGTMRDLRERFGSLTYEVYFTIPDASALEPSLAYTRSDGIYMAAAGDVAGMNRVSAAVAAAGGTVERIESRYPSLEEMLVAVGK</sequence>
<keyword evidence="7" id="KW-1185">Reference proteome</keyword>
<dbReference type="SMART" id="SM00382">
    <property type="entry name" value="AAA"/>
    <property type="match status" value="1"/>
</dbReference>
<evidence type="ECO:0000256" key="4">
    <source>
        <dbReference type="ARBA" id="ARBA00022840"/>
    </source>
</evidence>
<keyword evidence="4" id="KW-0067">ATP-binding</keyword>
<evidence type="ECO:0000256" key="1">
    <source>
        <dbReference type="ARBA" id="ARBA00005417"/>
    </source>
</evidence>
<dbReference type="GO" id="GO:0005524">
    <property type="term" value="F:ATP binding"/>
    <property type="evidence" value="ECO:0007669"/>
    <property type="project" value="UniProtKB-KW"/>
</dbReference>
<keyword evidence="3" id="KW-0547">Nucleotide-binding</keyword>
<name>J1L4N1_9EURY</name>
<dbReference type="PANTHER" id="PTHR42711">
    <property type="entry name" value="ABC TRANSPORTER ATP-BINDING PROTEIN"/>
    <property type="match status" value="1"/>
</dbReference>
<dbReference type="Pfam" id="PF00005">
    <property type="entry name" value="ABC_tran"/>
    <property type="match status" value="1"/>
</dbReference>
<evidence type="ECO:0000256" key="3">
    <source>
        <dbReference type="ARBA" id="ARBA00022741"/>
    </source>
</evidence>
<dbReference type="Gene3D" id="3.40.50.300">
    <property type="entry name" value="P-loop containing nucleotide triphosphate hydrolases"/>
    <property type="match status" value="1"/>
</dbReference>
<reference evidence="6 7" key="1">
    <citation type="submission" date="2011-08" db="EMBL/GenBank/DDBJ databases">
        <title>The complete genome of Methanofollis liminatans DSM 4140.</title>
        <authorList>
            <consortium name="US DOE Joint Genome Institute (JGI-PGF)"/>
            <person name="Lucas S."/>
            <person name="Han J."/>
            <person name="Lapidus A."/>
            <person name="Bruce D."/>
            <person name="Goodwin L."/>
            <person name="Pitluck S."/>
            <person name="Peters L."/>
            <person name="Kyrpides N."/>
            <person name="Mavromatis K."/>
            <person name="Ivanova N."/>
            <person name="Mikhailova N."/>
            <person name="Lu M."/>
            <person name="Detter J.C."/>
            <person name="Tapia R."/>
            <person name="Han C."/>
            <person name="Land M."/>
            <person name="Hauser L."/>
            <person name="Markowitz V."/>
            <person name="Cheng J.-F."/>
            <person name="Hugenholtz P."/>
            <person name="Woyke T."/>
            <person name="Wu D."/>
            <person name="Spring S."/>
            <person name="Schuler E."/>
            <person name="Brambilla E."/>
            <person name="Klenk H.-P."/>
            <person name="Eisen J.A."/>
        </authorList>
    </citation>
    <scope>NUCLEOTIDE SEQUENCE [LARGE SCALE GENOMIC DNA]</scope>
    <source>
        <strain evidence="6 7">DSM 4140</strain>
    </source>
</reference>
<dbReference type="InterPro" id="IPR050763">
    <property type="entry name" value="ABC_transporter_ATP-binding"/>
</dbReference>
<protein>
    <submittedName>
        <fullName evidence="6">ABC transporter related protein</fullName>
    </submittedName>
</protein>
<dbReference type="Proteomes" id="UP000005095">
    <property type="component" value="Chromosome"/>
</dbReference>
<keyword evidence="2" id="KW-0813">Transport</keyword>
<dbReference type="CDD" id="cd03230">
    <property type="entry name" value="ABC_DR_subfamily_A"/>
    <property type="match status" value="1"/>
</dbReference>
<dbReference type="PROSITE" id="PS50893">
    <property type="entry name" value="ABC_TRANSPORTER_2"/>
    <property type="match status" value="1"/>
</dbReference>
<feature type="domain" description="ABC transporter" evidence="5">
    <location>
        <begin position="13"/>
        <end position="242"/>
    </location>
</feature>